<proteinExistence type="predicted"/>
<dbReference type="InterPro" id="IPR002035">
    <property type="entry name" value="VWF_A"/>
</dbReference>
<feature type="domain" description="VWFA" evidence="1">
    <location>
        <begin position="247"/>
        <end position="421"/>
    </location>
</feature>
<dbReference type="SUPFAM" id="SSF53300">
    <property type="entry name" value="vWA-like"/>
    <property type="match status" value="1"/>
</dbReference>
<dbReference type="RefSeq" id="WP_353720669.1">
    <property type="nucleotide sequence ID" value="NZ_CP159289.1"/>
</dbReference>
<dbReference type="Gene3D" id="2.60.40.1120">
    <property type="entry name" value="Carboxypeptidase-like, regulatory domain"/>
    <property type="match status" value="1"/>
</dbReference>
<dbReference type="SMART" id="SM00327">
    <property type="entry name" value="VWA"/>
    <property type="match status" value="1"/>
</dbReference>
<dbReference type="Pfam" id="PF12450">
    <property type="entry name" value="vWF_A"/>
    <property type="match status" value="1"/>
</dbReference>
<evidence type="ECO:0000259" key="1">
    <source>
        <dbReference type="PROSITE" id="PS50234"/>
    </source>
</evidence>
<dbReference type="PANTHER" id="PTHR10579:SF43">
    <property type="entry name" value="ZINC FINGER (C3HC4-TYPE RING FINGER) FAMILY PROTEIN"/>
    <property type="match status" value="1"/>
</dbReference>
<reference evidence="2" key="1">
    <citation type="submission" date="2024-06" db="EMBL/GenBank/DDBJ databases">
        <title>Sequencing and assembly of the genome of Dyadobacter sp. strain 676, a symbiont of Cyamopsis tetragonoloba.</title>
        <authorList>
            <person name="Guro P."/>
            <person name="Sazanova A."/>
            <person name="Kuznetsova I."/>
            <person name="Belimov A."/>
            <person name="Safronova V."/>
        </authorList>
    </citation>
    <scope>NUCLEOTIDE SEQUENCE</scope>
    <source>
        <strain evidence="2">676</strain>
    </source>
</reference>
<dbReference type="InterPro" id="IPR021908">
    <property type="entry name" value="YfbK_C"/>
</dbReference>
<dbReference type="Gene3D" id="3.40.50.410">
    <property type="entry name" value="von Willebrand factor, type A domain"/>
    <property type="match status" value="1"/>
</dbReference>
<dbReference type="AlphaFoldDB" id="A0AAU8FMB8"/>
<dbReference type="EMBL" id="CP159289">
    <property type="protein sequence ID" value="XCH25368.1"/>
    <property type="molecule type" value="Genomic_DNA"/>
</dbReference>
<dbReference type="PROSITE" id="PS50234">
    <property type="entry name" value="VWFA"/>
    <property type="match status" value="1"/>
</dbReference>
<gene>
    <name evidence="2" type="ORF">ABV298_02755</name>
</gene>
<dbReference type="Pfam" id="PF12034">
    <property type="entry name" value="YfbK_C"/>
    <property type="match status" value="1"/>
</dbReference>
<dbReference type="InterPro" id="IPR022156">
    <property type="entry name" value="Uncharacterised_YfbK_N"/>
</dbReference>
<sequence length="533" mass="57820">MKTRIIILLAILLSAFALLPDRLVKGTVTDAANVPLAGVSVSLQGSAAGTVTDQAGHFSIRVSTPGRALVFRKAGYQALTVPVTRDSVLKVMLVPNAQTLNELVVTGRPKAAEKVTVDFQTVTSAPASLGGTYLQALPETESYKPVNENGFLSVSQQPVTTFSVDVDRAAYSNVRRFLNNGQLPPADAVRVEEMINYFDYDYPQPAGDHPLAITAETTDSPWNAGLKLVHIGLQAKTVSTENLPASNLVFLIDVSGSMNAANKLPLLKQAFNLLVDQLRAGDKISIVAYAGSAGLVLPPTSGTEKKMIKDALDKLEAGGSTAGGEGIELAYKLAKDNFLPQGNNRVILATDGDFNVGVSNESELQKLIEEKRKAGIFLSVMGFGMGNYKDSHVETLADKGNGNYAYIDNIQEARKEFVQEFGGTLFTIAKDVKIQIEFNPELVRAYRLIGYENRALRNDEFNDDRKDAGDMGSGHTVTAIYEIVPHGVETPYIGKTEALKYQSDHRSTTGNSDEMMTIKVRYKKGRQRKKRAL</sequence>
<name>A0AAU8FMB8_9BACT</name>
<organism evidence="2">
    <name type="scientific">Dyadobacter sp. 676</name>
    <dbReference type="NCBI Taxonomy" id="3088362"/>
    <lineage>
        <taxon>Bacteria</taxon>
        <taxon>Pseudomonadati</taxon>
        <taxon>Bacteroidota</taxon>
        <taxon>Cytophagia</taxon>
        <taxon>Cytophagales</taxon>
        <taxon>Spirosomataceae</taxon>
        <taxon>Dyadobacter</taxon>
    </lineage>
</organism>
<evidence type="ECO:0000313" key="2">
    <source>
        <dbReference type="EMBL" id="XCH25368.1"/>
    </source>
</evidence>
<dbReference type="Pfam" id="PF00092">
    <property type="entry name" value="VWA"/>
    <property type="match status" value="1"/>
</dbReference>
<dbReference type="InterPro" id="IPR008969">
    <property type="entry name" value="CarboxyPept-like_regulatory"/>
</dbReference>
<dbReference type="SUPFAM" id="SSF49464">
    <property type="entry name" value="Carboxypeptidase regulatory domain-like"/>
    <property type="match status" value="1"/>
</dbReference>
<dbReference type="CDD" id="cd01465">
    <property type="entry name" value="vWA_subgroup"/>
    <property type="match status" value="1"/>
</dbReference>
<protein>
    <submittedName>
        <fullName evidence="2">von Willebrand factor type A domain-containing protein</fullName>
    </submittedName>
</protein>
<dbReference type="PANTHER" id="PTHR10579">
    <property type="entry name" value="CALCIUM-ACTIVATED CHLORIDE CHANNEL REGULATOR"/>
    <property type="match status" value="1"/>
</dbReference>
<dbReference type="Pfam" id="PF13715">
    <property type="entry name" value="CarbopepD_reg_2"/>
    <property type="match status" value="1"/>
</dbReference>
<dbReference type="InterPro" id="IPR036465">
    <property type="entry name" value="vWFA_dom_sf"/>
</dbReference>
<accession>A0AAU8FMB8</accession>
<dbReference type="InterPro" id="IPR051266">
    <property type="entry name" value="CLCR"/>
</dbReference>